<feature type="region of interest" description="Disordered" evidence="5">
    <location>
        <begin position="299"/>
        <end position="358"/>
    </location>
</feature>
<evidence type="ECO:0000256" key="7">
    <source>
        <dbReference type="SAM" id="SignalP"/>
    </source>
</evidence>
<dbReference type="EMBL" id="MCGR01000069">
    <property type="protein sequence ID" value="ORY62860.1"/>
    <property type="molecule type" value="Genomic_DNA"/>
</dbReference>
<protein>
    <recommendedName>
        <fullName evidence="10">Mid2 domain-containing protein</fullName>
    </recommendedName>
</protein>
<comment type="subcellular location">
    <subcellularLocation>
        <location evidence="1">Membrane</location>
        <topology evidence="1">Single-pass membrane protein</topology>
    </subcellularLocation>
</comment>
<feature type="transmembrane region" description="Helical" evidence="6">
    <location>
        <begin position="194"/>
        <end position="215"/>
    </location>
</feature>
<feature type="compositionally biased region" description="Basic and acidic residues" evidence="5">
    <location>
        <begin position="349"/>
        <end position="358"/>
    </location>
</feature>
<dbReference type="GO" id="GO:0016020">
    <property type="term" value="C:membrane"/>
    <property type="evidence" value="ECO:0007669"/>
    <property type="project" value="UniProtKB-SubCell"/>
</dbReference>
<keyword evidence="2 6" id="KW-0812">Transmembrane</keyword>
<keyword evidence="9" id="KW-1185">Reference proteome</keyword>
<comment type="caution">
    <text evidence="8">The sequence shown here is derived from an EMBL/GenBank/DDBJ whole genome shotgun (WGS) entry which is preliminary data.</text>
</comment>
<organism evidence="8 9">
    <name type="scientific">Leucosporidium creatinivorum</name>
    <dbReference type="NCBI Taxonomy" id="106004"/>
    <lineage>
        <taxon>Eukaryota</taxon>
        <taxon>Fungi</taxon>
        <taxon>Dikarya</taxon>
        <taxon>Basidiomycota</taxon>
        <taxon>Pucciniomycotina</taxon>
        <taxon>Microbotryomycetes</taxon>
        <taxon>Leucosporidiales</taxon>
        <taxon>Leucosporidium</taxon>
    </lineage>
</organism>
<feature type="chain" id="PRO_5012350098" description="Mid2 domain-containing protein" evidence="7">
    <location>
        <begin position="24"/>
        <end position="358"/>
    </location>
</feature>
<feature type="compositionally biased region" description="Low complexity" evidence="5">
    <location>
        <begin position="299"/>
        <end position="323"/>
    </location>
</feature>
<evidence type="ECO:0000256" key="6">
    <source>
        <dbReference type="SAM" id="Phobius"/>
    </source>
</evidence>
<keyword evidence="3 6" id="KW-1133">Transmembrane helix</keyword>
<gene>
    <name evidence="8" type="ORF">BCR35DRAFT_334823</name>
</gene>
<dbReference type="PANTHER" id="PTHR15549">
    <property type="entry name" value="PAIRED IMMUNOGLOBULIN-LIKE TYPE 2 RECEPTOR"/>
    <property type="match status" value="1"/>
</dbReference>
<evidence type="ECO:0000256" key="2">
    <source>
        <dbReference type="ARBA" id="ARBA00022692"/>
    </source>
</evidence>
<proteinExistence type="predicted"/>
<evidence type="ECO:0000313" key="9">
    <source>
        <dbReference type="Proteomes" id="UP000193467"/>
    </source>
</evidence>
<dbReference type="Proteomes" id="UP000193467">
    <property type="component" value="Unassembled WGS sequence"/>
</dbReference>
<dbReference type="Gene3D" id="2.60.120.260">
    <property type="entry name" value="Galactose-binding domain-like"/>
    <property type="match status" value="1"/>
</dbReference>
<keyword evidence="4 6" id="KW-0472">Membrane</keyword>
<evidence type="ECO:0000256" key="5">
    <source>
        <dbReference type="SAM" id="MobiDB-lite"/>
    </source>
</evidence>
<evidence type="ECO:0000256" key="1">
    <source>
        <dbReference type="ARBA" id="ARBA00004167"/>
    </source>
</evidence>
<name>A0A1Y2DUA7_9BASI</name>
<keyword evidence="7" id="KW-0732">Signal</keyword>
<dbReference type="OrthoDB" id="2563669at2759"/>
<dbReference type="STRING" id="106004.A0A1Y2DUA7"/>
<dbReference type="InterPro" id="IPR051694">
    <property type="entry name" value="Immunoregulatory_rcpt-like"/>
</dbReference>
<dbReference type="InParanoid" id="A0A1Y2DUA7"/>
<dbReference type="GO" id="GO:0071944">
    <property type="term" value="C:cell periphery"/>
    <property type="evidence" value="ECO:0007669"/>
    <property type="project" value="UniProtKB-ARBA"/>
</dbReference>
<reference evidence="8 9" key="1">
    <citation type="submission" date="2016-07" db="EMBL/GenBank/DDBJ databases">
        <title>Pervasive Adenine N6-methylation of Active Genes in Fungi.</title>
        <authorList>
            <consortium name="DOE Joint Genome Institute"/>
            <person name="Mondo S.J."/>
            <person name="Dannebaum R.O."/>
            <person name="Kuo R.C."/>
            <person name="Labutti K."/>
            <person name="Haridas S."/>
            <person name="Kuo A."/>
            <person name="Salamov A."/>
            <person name="Ahrendt S.R."/>
            <person name="Lipzen A."/>
            <person name="Sullivan W."/>
            <person name="Andreopoulos W.B."/>
            <person name="Clum A."/>
            <person name="Lindquist E."/>
            <person name="Daum C."/>
            <person name="Ramamoorthy G.K."/>
            <person name="Gryganskyi A."/>
            <person name="Culley D."/>
            <person name="Magnuson J.K."/>
            <person name="James T.Y."/>
            <person name="O'Malley M.A."/>
            <person name="Stajich J.E."/>
            <person name="Spatafora J.W."/>
            <person name="Visel A."/>
            <person name="Grigoriev I.V."/>
        </authorList>
    </citation>
    <scope>NUCLEOTIDE SEQUENCE [LARGE SCALE GENOMIC DNA]</scope>
    <source>
        <strain evidence="8 9">62-1032</strain>
    </source>
</reference>
<dbReference type="AlphaFoldDB" id="A0A1Y2DUA7"/>
<evidence type="ECO:0000313" key="8">
    <source>
        <dbReference type="EMBL" id="ORY62860.1"/>
    </source>
</evidence>
<sequence length="358" mass="38122">MVVRLRGLVALLATLAFPLLASAQFENIEGTKMYNISSDSTQLTYVARWRSDTEDGFYQAYSNLSDASATFTFIGVAAQYIAIKKADRGLCQITVDETTSYTIDLYDGSGYTQGRQIIWSSGTLLYGVHNVTLTQIGPDARFGFYPYLFTATWLEYVPTNVSAYTATQSYPSASATSDPSNGDDNSSSTNVAPIIGGVVGGVVALALLTFLIFLWRRDKAARARGEGGYVQKVKRADGKMAIEDERPQGGKAWEGGPQHGGYGGYGAGAAHYGSGSSWGAGHSGDGSYNSHHGLLPSGAAYGAAGPPTSPSSPSNASYAGYPSRPYDPVPYRGVTPESYPYVVQGNQGEQRHFPVPEI</sequence>
<accession>A0A1Y2DUA7</accession>
<evidence type="ECO:0008006" key="10">
    <source>
        <dbReference type="Google" id="ProtNLM"/>
    </source>
</evidence>
<feature type="signal peptide" evidence="7">
    <location>
        <begin position="1"/>
        <end position="23"/>
    </location>
</feature>
<dbReference type="PANTHER" id="PTHR15549:SF30">
    <property type="entry name" value="MID2 DOMAIN-CONTAINING PROTEIN"/>
    <property type="match status" value="1"/>
</dbReference>
<evidence type="ECO:0000256" key="3">
    <source>
        <dbReference type="ARBA" id="ARBA00022989"/>
    </source>
</evidence>
<evidence type="ECO:0000256" key="4">
    <source>
        <dbReference type="ARBA" id="ARBA00023136"/>
    </source>
</evidence>